<gene>
    <name evidence="2" type="ORF">ACFSTF_01545</name>
</gene>
<dbReference type="PANTHER" id="PTHR33930:SF2">
    <property type="entry name" value="BLR3452 PROTEIN"/>
    <property type="match status" value="1"/>
</dbReference>
<dbReference type="InterPro" id="IPR003779">
    <property type="entry name" value="CMD-like"/>
</dbReference>
<dbReference type="PANTHER" id="PTHR33930">
    <property type="entry name" value="ALKYL HYDROPEROXIDE REDUCTASE AHPD"/>
    <property type="match status" value="1"/>
</dbReference>
<dbReference type="SUPFAM" id="SSF69118">
    <property type="entry name" value="AhpD-like"/>
    <property type="match status" value="1"/>
</dbReference>
<dbReference type="Proteomes" id="UP001597458">
    <property type="component" value="Unassembled WGS sequence"/>
</dbReference>
<keyword evidence="3" id="KW-1185">Reference proteome</keyword>
<dbReference type="EMBL" id="JBHUMR010000006">
    <property type="protein sequence ID" value="MFD2616008.1"/>
    <property type="molecule type" value="Genomic_DNA"/>
</dbReference>
<dbReference type="RefSeq" id="WP_141190681.1">
    <property type="nucleotide sequence ID" value="NZ_JBHUMR010000006.1"/>
</dbReference>
<reference evidence="3" key="1">
    <citation type="journal article" date="2019" name="Int. J. Syst. Evol. Microbiol.">
        <title>The Global Catalogue of Microorganisms (GCM) 10K type strain sequencing project: providing services to taxonomists for standard genome sequencing and annotation.</title>
        <authorList>
            <consortium name="The Broad Institute Genomics Platform"/>
            <consortium name="The Broad Institute Genome Sequencing Center for Infectious Disease"/>
            <person name="Wu L."/>
            <person name="Ma J."/>
        </authorList>
    </citation>
    <scope>NUCLEOTIDE SEQUENCE [LARGE SCALE GENOMIC DNA]</scope>
    <source>
        <strain evidence="3">TISTR 2241</strain>
    </source>
</reference>
<evidence type="ECO:0000313" key="2">
    <source>
        <dbReference type="EMBL" id="MFD2616008.1"/>
    </source>
</evidence>
<accession>A0ABW5PMK4</accession>
<proteinExistence type="predicted"/>
<organism evidence="2 3">
    <name type="scientific">Terrilactibacillus laevilacticus</name>
    <dbReference type="NCBI Taxonomy" id="1380157"/>
    <lineage>
        <taxon>Bacteria</taxon>
        <taxon>Bacillati</taxon>
        <taxon>Bacillota</taxon>
        <taxon>Bacilli</taxon>
        <taxon>Bacillales</taxon>
        <taxon>Bacillaceae</taxon>
        <taxon>Terrilactibacillus</taxon>
    </lineage>
</organism>
<evidence type="ECO:0000259" key="1">
    <source>
        <dbReference type="Pfam" id="PF02627"/>
    </source>
</evidence>
<comment type="caution">
    <text evidence="2">The sequence shown here is derived from an EMBL/GenBank/DDBJ whole genome shotgun (WGS) entry which is preliminary data.</text>
</comment>
<name>A0ABW5PMK4_9BACI</name>
<feature type="domain" description="Carboxymuconolactone decarboxylase-like" evidence="1">
    <location>
        <begin position="20"/>
        <end position="92"/>
    </location>
</feature>
<evidence type="ECO:0000313" key="3">
    <source>
        <dbReference type="Proteomes" id="UP001597458"/>
    </source>
</evidence>
<dbReference type="InterPro" id="IPR029032">
    <property type="entry name" value="AhpD-like"/>
</dbReference>
<sequence length="103" mass="11424">MVKNPAFEEFKKEFPESGSLFGELFNTVAGKALNEKTKQLIYLGILTTVRYAPAIRVHIHKALEAGATKEEIQEAMMLTIPAGGLCNFLAVFPDVKDELQRKA</sequence>
<dbReference type="Gene3D" id="1.20.1290.10">
    <property type="entry name" value="AhpD-like"/>
    <property type="match status" value="1"/>
</dbReference>
<dbReference type="Pfam" id="PF02627">
    <property type="entry name" value="CMD"/>
    <property type="match status" value="1"/>
</dbReference>
<protein>
    <submittedName>
        <fullName evidence="2">Carboxymuconolactone decarboxylase family protein</fullName>
    </submittedName>
</protein>